<dbReference type="EMBL" id="WQLB01000048">
    <property type="protein sequence ID" value="MVN89223.1"/>
    <property type="molecule type" value="Genomic_DNA"/>
</dbReference>
<name>A0A7C9MBL4_9DEIO</name>
<dbReference type="InterPro" id="IPR011990">
    <property type="entry name" value="TPR-like_helical_dom_sf"/>
</dbReference>
<evidence type="ECO:0000313" key="3">
    <source>
        <dbReference type="Proteomes" id="UP000483286"/>
    </source>
</evidence>
<gene>
    <name evidence="2" type="ORF">GO986_21030</name>
</gene>
<dbReference type="Proteomes" id="UP000483286">
    <property type="component" value="Unassembled WGS sequence"/>
</dbReference>
<dbReference type="Pfam" id="PF03704">
    <property type="entry name" value="BTAD"/>
    <property type="match status" value="1"/>
</dbReference>
<dbReference type="InterPro" id="IPR051677">
    <property type="entry name" value="AfsR-DnrI-RedD_regulator"/>
</dbReference>
<accession>A0A7C9MBL4</accession>
<dbReference type="Gene3D" id="1.25.40.10">
    <property type="entry name" value="Tetratricopeptide repeat domain"/>
    <property type="match status" value="3"/>
</dbReference>
<dbReference type="SUPFAM" id="SSF48452">
    <property type="entry name" value="TPR-like"/>
    <property type="match status" value="2"/>
</dbReference>
<comment type="caution">
    <text evidence="2">The sequence shown here is derived from an EMBL/GenBank/DDBJ whole genome shotgun (WGS) entry which is preliminary data.</text>
</comment>
<evidence type="ECO:0000259" key="1">
    <source>
        <dbReference type="SMART" id="SM01043"/>
    </source>
</evidence>
<dbReference type="AlphaFoldDB" id="A0A7C9MBL4"/>
<protein>
    <recommendedName>
        <fullName evidence="1">Bacterial transcriptional activator domain-containing protein</fullName>
    </recommendedName>
</protein>
<sequence>MAGQEFYLSVPHSESETSHKRMVLTETRYSPSMTAPSVLSHWSSGQYALGLRHYEALRSPSPVDERWAGYCHLALGQIFEARLCLNRAAHQGLTSARIGLAQLHMLEGQFSLAAEVLGRVDHAELDGLDWILLHRAQGTLAHHHGRLVEATEHLERAWNAAHSLIHLPGVVCAVAHHLAGLYAIRGRDQRAAPYLHYALKHDHTARRPYLLGLQALTAAYQGEYAQAHRYIRAAIKLVDSFPSAYPTLQYELGVISRLCGTLSEARRAFEQASILAGEMGDLETQWYAELGLMSLDLEEGRRREASQHLAQLRQLGATEVMQAHLTLRCEALRTTSDPAALTEVATFFQTREYLREASWAWLRAAEAYFQHEDGPGAAHCLSEVAALVYILGSVASLQTELRTLPLTAAHLSAGQGPDTLNALMGALPSALEVARPLYLSTLGPPRLLQGIQEIKPVMRRSLELLCFLLDHPNTSLRTIQTKFFPDTPPRQAKSYFHQVRDDLKRVAGLEIAYCLATKTYAVQLDSIALTWDVQHLRAALQAAEDNYDDDLKALLEYAPSPFLEGADGLWATEERTHLTNRLLRLGFSRLGPWFTQGKFDQCLSLASHLQQLDPFNDALNEFLIRATLKVNGFHAGRSMIRELRETYQRELALEPSFLTRLDQQLNYN</sequence>
<evidence type="ECO:0000313" key="2">
    <source>
        <dbReference type="EMBL" id="MVN89223.1"/>
    </source>
</evidence>
<proteinExistence type="predicted"/>
<feature type="domain" description="Bacterial transcriptional activator" evidence="1">
    <location>
        <begin position="531"/>
        <end position="666"/>
    </location>
</feature>
<reference evidence="2 3" key="1">
    <citation type="submission" date="2019-12" db="EMBL/GenBank/DDBJ databases">
        <title>Deinococcus sp. HMF7620 Genome sequencing and assembly.</title>
        <authorList>
            <person name="Kang H."/>
            <person name="Kim H."/>
            <person name="Joh K."/>
        </authorList>
    </citation>
    <scope>NUCLEOTIDE SEQUENCE [LARGE SCALE GENOMIC DNA]</scope>
    <source>
        <strain evidence="2 3">HMF7620</strain>
    </source>
</reference>
<keyword evidence="3" id="KW-1185">Reference proteome</keyword>
<dbReference type="InterPro" id="IPR005158">
    <property type="entry name" value="BTAD"/>
</dbReference>
<dbReference type="SMART" id="SM01043">
    <property type="entry name" value="BTAD"/>
    <property type="match status" value="1"/>
</dbReference>
<dbReference type="PANTHER" id="PTHR35807">
    <property type="entry name" value="TRANSCRIPTIONAL REGULATOR REDD-RELATED"/>
    <property type="match status" value="1"/>
</dbReference>
<organism evidence="2 3">
    <name type="scientific">Deinococcus arboris</name>
    <dbReference type="NCBI Taxonomy" id="2682977"/>
    <lineage>
        <taxon>Bacteria</taxon>
        <taxon>Thermotogati</taxon>
        <taxon>Deinococcota</taxon>
        <taxon>Deinococci</taxon>
        <taxon>Deinococcales</taxon>
        <taxon>Deinococcaceae</taxon>
        <taxon>Deinococcus</taxon>
    </lineage>
</organism>